<dbReference type="InterPro" id="IPR026983">
    <property type="entry name" value="DHC"/>
</dbReference>
<keyword evidence="3" id="KW-1185">Reference proteome</keyword>
<organism evidence="2 3">
    <name type="scientific">Chlorella sorokiniana</name>
    <name type="common">Freshwater green alga</name>
    <dbReference type="NCBI Taxonomy" id="3076"/>
    <lineage>
        <taxon>Eukaryota</taxon>
        <taxon>Viridiplantae</taxon>
        <taxon>Chlorophyta</taxon>
        <taxon>core chlorophytes</taxon>
        <taxon>Trebouxiophyceae</taxon>
        <taxon>Chlorellales</taxon>
        <taxon>Chlorellaceae</taxon>
        <taxon>Chlorella clade</taxon>
        <taxon>Chlorella</taxon>
    </lineage>
</organism>
<feature type="compositionally biased region" description="Low complexity" evidence="1">
    <location>
        <begin position="858"/>
        <end position="870"/>
    </location>
</feature>
<sequence>MAAPSGLFSVETVPGWCPLGPEAQRKSQARRPVAAAAAAPAPSDAGWVKTDEDVAAYFERGGAVEFFYCIRADDAAEAEPAAPGCVSWEAAAAEFFLKVVPQDRVARLQRYYIISRRQVVKVDKRKAGGEHTDAVPLAEWLRHKRAFLRLRQLTFFGSFGLAKCFALWRSNAQGRVLLRRRHQLSQRLFAACPAFAGPLGQAGALMEQLRGARAACVQPRRTYSAADWEEQQAAWRTRKAKPALEAAASQLARVAEGVCASVEAAAEEALATVQPHELSDRIGVDLYAASTKAKARSMQAIKHDKVTRAQAYHTALANRHALPRFLRQLDLRLATALAEGAAASVADAATALQGAAPGLLQQPLGGVAEAGCASDGEEEGQVEGPAGAGGIPGSSPLFLVHVVLEEGGGVGFQPSEAQWAALMEDEMVGASLQLAGSVPPLLTLPAFERYNAALLAGGATTPCADGAAADGAAAEQSGQAGLAGSEEQDPQQVAQHASAAAESAPEQPAPHHRHGAAELAQLDGGFVSGTATSRALLARSFAEARRLAQRYQRYQEIQQYCQEFDFAAWEAAQRAELDLPATEAALRQLQAWQAAVEAMPLQQTAGLLRLDATGLQSSLAPAVASTLESMSGLLLQLAGERCAVLLSEQRAWAEVAAARPPELEGFLAWAAELARMQEAAAGQAAAAAHADAALEVVLSCAGRLPPAEAVRKDDLREAAAQLPAQLGKAAAWAAEQRGVHAVALGQMVREVAEEAVLLEAELQTGMFVDPGATADEVLGELDLQQSRTAQLAAQAGELASVARELTGTDGALLAAAGGGKVPAEVQDAEAAVQRCTALWGLVAEAEVLRDGCSPQTDQQQEGEAAAEAAAAPPPIEQTAERVAALQERLAGLRGSSEETPSAVWLRASSALLACKAALAG</sequence>
<name>A0A2P6TYX5_CHLSO</name>
<feature type="region of interest" description="Disordered" evidence="1">
    <location>
        <begin position="852"/>
        <end position="873"/>
    </location>
</feature>
<dbReference type="PANTHER" id="PTHR45703:SF35">
    <property type="entry name" value="DYNEIN HEAVY CHAIN"/>
    <property type="match status" value="1"/>
</dbReference>
<proteinExistence type="predicted"/>
<reference evidence="2 3" key="1">
    <citation type="journal article" date="2018" name="Plant J.">
        <title>Genome sequences of Chlorella sorokiniana UTEX 1602 and Micractinium conductrix SAG 241.80: implications to maltose excretion by a green alga.</title>
        <authorList>
            <person name="Arriola M.B."/>
            <person name="Velmurugan N."/>
            <person name="Zhang Y."/>
            <person name="Plunkett M.H."/>
            <person name="Hondzo H."/>
            <person name="Barney B.M."/>
        </authorList>
    </citation>
    <scope>NUCLEOTIDE SEQUENCE [LARGE SCALE GENOMIC DNA]</scope>
    <source>
        <strain evidence="3">UTEX 1602</strain>
    </source>
</reference>
<dbReference type="GO" id="GO:0030286">
    <property type="term" value="C:dynein complex"/>
    <property type="evidence" value="ECO:0007669"/>
    <property type="project" value="InterPro"/>
</dbReference>
<feature type="compositionally biased region" description="Low complexity" evidence="1">
    <location>
        <begin position="494"/>
        <end position="506"/>
    </location>
</feature>
<feature type="region of interest" description="Disordered" evidence="1">
    <location>
        <begin position="369"/>
        <end position="388"/>
    </location>
</feature>
<comment type="caution">
    <text evidence="2">The sequence shown here is derived from an EMBL/GenBank/DDBJ whole genome shotgun (WGS) entry which is preliminary data.</text>
</comment>
<feature type="region of interest" description="Disordered" evidence="1">
    <location>
        <begin position="470"/>
        <end position="514"/>
    </location>
</feature>
<dbReference type="STRING" id="3076.A0A2P6TYX5"/>
<dbReference type="EMBL" id="LHPG02000004">
    <property type="protein sequence ID" value="PRW59277.1"/>
    <property type="molecule type" value="Genomic_DNA"/>
</dbReference>
<dbReference type="GO" id="GO:0045505">
    <property type="term" value="F:dynein intermediate chain binding"/>
    <property type="evidence" value="ECO:0007669"/>
    <property type="project" value="InterPro"/>
</dbReference>
<feature type="compositionally biased region" description="Low complexity" evidence="1">
    <location>
        <begin position="470"/>
        <end position="485"/>
    </location>
</feature>
<dbReference type="AlphaFoldDB" id="A0A2P6TYX5"/>
<dbReference type="GO" id="GO:0051959">
    <property type="term" value="F:dynein light intermediate chain binding"/>
    <property type="evidence" value="ECO:0007669"/>
    <property type="project" value="InterPro"/>
</dbReference>
<gene>
    <name evidence="2" type="ORF">C2E21_2143</name>
</gene>
<dbReference type="OrthoDB" id="513819at2759"/>
<accession>A0A2P6TYX5</accession>
<dbReference type="Proteomes" id="UP000239899">
    <property type="component" value="Unassembled WGS sequence"/>
</dbReference>
<protein>
    <submittedName>
        <fullName evidence="2">Dynein heavy chain</fullName>
    </submittedName>
</protein>
<dbReference type="PANTHER" id="PTHR45703">
    <property type="entry name" value="DYNEIN HEAVY CHAIN"/>
    <property type="match status" value="1"/>
</dbReference>
<evidence type="ECO:0000313" key="3">
    <source>
        <dbReference type="Proteomes" id="UP000239899"/>
    </source>
</evidence>
<dbReference type="GO" id="GO:0007018">
    <property type="term" value="P:microtubule-based movement"/>
    <property type="evidence" value="ECO:0007669"/>
    <property type="project" value="InterPro"/>
</dbReference>
<evidence type="ECO:0000313" key="2">
    <source>
        <dbReference type="EMBL" id="PRW59277.1"/>
    </source>
</evidence>
<evidence type="ECO:0000256" key="1">
    <source>
        <dbReference type="SAM" id="MobiDB-lite"/>
    </source>
</evidence>